<dbReference type="Gene3D" id="3.90.550.10">
    <property type="entry name" value="Spore Coat Polysaccharide Biosynthesis Protein SpsA, Chain A"/>
    <property type="match status" value="1"/>
</dbReference>
<sequence>MNKNCVLFFIKYPEPGRVKTRLAEESTPEQAAAFYRAFVEEKLAELEAGVDGDVVVFFTPESRRDAVRDWLGKGRRYVAQKGADLGRRMENGFREAFFMGYQRGVLVGSDIPGLSPGIVNLGLRCLEPDRASLGPAGDGGYYLIGFHRTGFSPEVFRTGEWSTPGVYERAFNVLAGTGLAFTELERLDDMDTMEDVETMLALGELGPLKGRTLEMARKLVGK</sequence>
<gene>
    <name evidence="1" type="ORF">JCM14722_26690</name>
</gene>
<organism evidence="1 2">
    <name type="scientific">Pseudodesulfovibrio portus</name>
    <dbReference type="NCBI Taxonomy" id="231439"/>
    <lineage>
        <taxon>Bacteria</taxon>
        <taxon>Pseudomonadati</taxon>
        <taxon>Thermodesulfobacteriota</taxon>
        <taxon>Desulfovibrionia</taxon>
        <taxon>Desulfovibrionales</taxon>
        <taxon>Desulfovibrionaceae</taxon>
    </lineage>
</organism>
<dbReference type="Proteomes" id="UP001061361">
    <property type="component" value="Chromosome"/>
</dbReference>
<dbReference type="InterPro" id="IPR018641">
    <property type="entry name" value="Trfase_1_rSAM/seldom-assoc"/>
</dbReference>
<dbReference type="PANTHER" id="PTHR36529">
    <property type="entry name" value="SLL1095 PROTEIN"/>
    <property type="match status" value="1"/>
</dbReference>
<dbReference type="NCBIfam" id="TIGR04282">
    <property type="entry name" value="glyco_like_cofC"/>
    <property type="match status" value="1"/>
</dbReference>
<dbReference type="InterPro" id="IPR029044">
    <property type="entry name" value="Nucleotide-diphossugar_trans"/>
</dbReference>
<keyword evidence="2" id="KW-1185">Reference proteome</keyword>
<dbReference type="Pfam" id="PF09837">
    <property type="entry name" value="DUF2064"/>
    <property type="match status" value="1"/>
</dbReference>
<dbReference type="EMBL" id="AP026708">
    <property type="protein sequence ID" value="BDQ35127.1"/>
    <property type="molecule type" value="Genomic_DNA"/>
</dbReference>
<dbReference type="RefSeq" id="WP_264982018.1">
    <property type="nucleotide sequence ID" value="NZ_AP026708.1"/>
</dbReference>
<proteinExistence type="predicted"/>
<protein>
    <recommendedName>
        <fullName evidence="3">Glycosyltransferase</fullName>
    </recommendedName>
</protein>
<dbReference type="SUPFAM" id="SSF53448">
    <property type="entry name" value="Nucleotide-diphospho-sugar transferases"/>
    <property type="match status" value="1"/>
</dbReference>
<dbReference type="PANTHER" id="PTHR36529:SF1">
    <property type="entry name" value="GLYCOSYLTRANSFERASE"/>
    <property type="match status" value="1"/>
</dbReference>
<evidence type="ECO:0000313" key="2">
    <source>
        <dbReference type="Proteomes" id="UP001061361"/>
    </source>
</evidence>
<name>A0ABM8AUG3_9BACT</name>
<evidence type="ECO:0008006" key="3">
    <source>
        <dbReference type="Google" id="ProtNLM"/>
    </source>
</evidence>
<evidence type="ECO:0000313" key="1">
    <source>
        <dbReference type="EMBL" id="BDQ35127.1"/>
    </source>
</evidence>
<accession>A0ABM8AUG3</accession>
<reference evidence="1" key="1">
    <citation type="submission" date="2022-08" db="EMBL/GenBank/DDBJ databases">
        <title>Genome Sequence of the sulphate-reducing bacterium, Pseudodesulfovibrio portus JCM14722.</title>
        <authorList>
            <person name="Kondo R."/>
            <person name="Kataoka T."/>
        </authorList>
    </citation>
    <scope>NUCLEOTIDE SEQUENCE</scope>
    <source>
        <strain evidence="1">JCM 14722</strain>
    </source>
</reference>